<reference evidence="1" key="1">
    <citation type="submission" date="2016-01" db="EMBL/GenBank/DDBJ databases">
        <authorList>
            <person name="Regsiter A."/>
            <person name="william w."/>
        </authorList>
    </citation>
    <scope>NUCLEOTIDE SEQUENCE</scope>
    <source>
        <strain evidence="1">NCPPB 1641</strain>
    </source>
</reference>
<organism evidence="1 2">
    <name type="scientific">Agrobacterium deltaense NCPPB 1641</name>
    <dbReference type="NCBI Taxonomy" id="1183425"/>
    <lineage>
        <taxon>Bacteria</taxon>
        <taxon>Pseudomonadati</taxon>
        <taxon>Pseudomonadota</taxon>
        <taxon>Alphaproteobacteria</taxon>
        <taxon>Hyphomicrobiales</taxon>
        <taxon>Rhizobiaceae</taxon>
        <taxon>Rhizobium/Agrobacterium group</taxon>
        <taxon>Agrobacterium</taxon>
    </lineage>
</organism>
<proteinExistence type="predicted"/>
<dbReference type="AlphaFoldDB" id="A0A1S7U8K5"/>
<keyword evidence="2" id="KW-1185">Reference proteome</keyword>
<gene>
    <name evidence="1" type="ORF">AGR7A_pAt20133</name>
</gene>
<name>A0A1S7U8K5_9HYPH</name>
<comment type="caution">
    <text evidence="1">The sequence shown here is derived from an EMBL/GenBank/DDBJ whole genome shotgun (WGS) entry which is preliminary data.</text>
</comment>
<evidence type="ECO:0000313" key="1">
    <source>
        <dbReference type="EMBL" id="CVI63193.1"/>
    </source>
</evidence>
<dbReference type="EMBL" id="FCNP01000049">
    <property type="protein sequence ID" value="CVI63193.1"/>
    <property type="molecule type" value="Genomic_DNA"/>
</dbReference>
<sequence length="115" mass="13220">MDLLLELQPALEIAILLEHVAVDGVEMLFNVNDLGAGYDNVTSQFAISAKDQTVLLFRRLLGNRVRDPCELWESKVFSNSYRSSIFANGWKIKRYCYRDTNPTSRQHIQMPVLPF</sequence>
<accession>A0A1S7U8K5</accession>
<evidence type="ECO:0000313" key="2">
    <source>
        <dbReference type="Proteomes" id="UP000192140"/>
    </source>
</evidence>
<protein>
    <submittedName>
        <fullName evidence="1">Uncharacterized protein</fullName>
    </submittedName>
</protein>
<dbReference type="Proteomes" id="UP000192140">
    <property type="component" value="Unassembled WGS sequence"/>
</dbReference>